<dbReference type="PANTHER" id="PTHR45614">
    <property type="entry name" value="MYB PROTEIN-RELATED"/>
    <property type="match status" value="1"/>
</dbReference>
<sequence>MVSEINGGDRVKGSWSPHEDATLIKLVEQHGPRNWSMIGAGIPGRSGKSCRLRWCNQLSPEVQHRSFTPEEDAMIVKAHALHGNKWATIARLLPGRTDNAIKNHWNSTLRRNRGDRMSSASSESSSAMKRPSLEVSVESEPESGVKRQCSSASSTQKQKVCSGDAVIEGPETLLTLSLPGETVISVEEEEAAAAAGENGENNEEERVMEDDKERSEGEMEEICLLTVMQRIIADEVKSYVDKLRGQNGIEPIVKNSAQEAHESLKKY</sequence>
<proteinExistence type="predicted"/>
<dbReference type="PANTHER" id="PTHR45614:SF82">
    <property type="entry name" value="OS01G0977300 PROTEIN"/>
    <property type="match status" value="1"/>
</dbReference>
<keyword evidence="2" id="KW-0677">Repeat</keyword>
<accession>A0A7J7CR35</accession>
<feature type="domain" description="HTH myb-type" evidence="9">
    <location>
        <begin position="59"/>
        <end position="113"/>
    </location>
</feature>
<dbReference type="InterPro" id="IPR001005">
    <property type="entry name" value="SANT/Myb"/>
</dbReference>
<gene>
    <name evidence="10" type="ORF">HS088_TW14G00701</name>
</gene>
<protein>
    <submittedName>
        <fullName evidence="10">Transcriptional activator Myb-like</fullName>
    </submittedName>
</protein>
<dbReference type="OrthoDB" id="2143914at2759"/>
<comment type="caution">
    <text evidence="10">The sequence shown here is derived from an EMBL/GenBank/DDBJ whole genome shotgun (WGS) entry which is preliminary data.</text>
</comment>
<comment type="subcellular location">
    <subcellularLocation>
        <location evidence="1">Nucleus</location>
    </subcellularLocation>
</comment>
<evidence type="ECO:0000313" key="11">
    <source>
        <dbReference type="Proteomes" id="UP000593562"/>
    </source>
</evidence>
<dbReference type="Gene3D" id="1.10.10.60">
    <property type="entry name" value="Homeodomain-like"/>
    <property type="match status" value="2"/>
</dbReference>
<feature type="region of interest" description="Disordered" evidence="7">
    <location>
        <begin position="104"/>
        <end position="163"/>
    </location>
</feature>
<evidence type="ECO:0000256" key="2">
    <source>
        <dbReference type="ARBA" id="ARBA00022737"/>
    </source>
</evidence>
<feature type="compositionally biased region" description="Low complexity" evidence="7">
    <location>
        <begin position="118"/>
        <end position="138"/>
    </location>
</feature>
<evidence type="ECO:0000313" key="10">
    <source>
        <dbReference type="EMBL" id="KAF5736557.1"/>
    </source>
</evidence>
<evidence type="ECO:0000256" key="5">
    <source>
        <dbReference type="ARBA" id="ARBA00023163"/>
    </source>
</evidence>
<dbReference type="InterPro" id="IPR050560">
    <property type="entry name" value="MYB_TF"/>
</dbReference>
<evidence type="ECO:0000256" key="4">
    <source>
        <dbReference type="ARBA" id="ARBA00023125"/>
    </source>
</evidence>
<keyword evidence="3" id="KW-0805">Transcription regulation</keyword>
<dbReference type="PROSITE" id="PS51294">
    <property type="entry name" value="HTH_MYB"/>
    <property type="match status" value="2"/>
</dbReference>
<keyword evidence="6" id="KW-0539">Nucleus</keyword>
<dbReference type="SMART" id="SM00717">
    <property type="entry name" value="SANT"/>
    <property type="match status" value="2"/>
</dbReference>
<dbReference type="EMBL" id="JAAARO010000014">
    <property type="protein sequence ID" value="KAF5736557.1"/>
    <property type="molecule type" value="Genomic_DNA"/>
</dbReference>
<evidence type="ECO:0000256" key="6">
    <source>
        <dbReference type="ARBA" id="ARBA00023242"/>
    </source>
</evidence>
<evidence type="ECO:0000259" key="8">
    <source>
        <dbReference type="PROSITE" id="PS50090"/>
    </source>
</evidence>
<dbReference type="GO" id="GO:0000978">
    <property type="term" value="F:RNA polymerase II cis-regulatory region sequence-specific DNA binding"/>
    <property type="evidence" value="ECO:0007669"/>
    <property type="project" value="TreeGrafter"/>
</dbReference>
<dbReference type="GO" id="GO:0005634">
    <property type="term" value="C:nucleus"/>
    <property type="evidence" value="ECO:0007669"/>
    <property type="project" value="UniProtKB-SubCell"/>
</dbReference>
<keyword evidence="11" id="KW-1185">Reference proteome</keyword>
<name>A0A7J7CR35_TRIWF</name>
<dbReference type="InterPro" id="IPR017930">
    <property type="entry name" value="Myb_dom"/>
</dbReference>
<dbReference type="PROSITE" id="PS50090">
    <property type="entry name" value="MYB_LIKE"/>
    <property type="match status" value="2"/>
</dbReference>
<dbReference type="GO" id="GO:0000981">
    <property type="term" value="F:DNA-binding transcription factor activity, RNA polymerase II-specific"/>
    <property type="evidence" value="ECO:0007669"/>
    <property type="project" value="TreeGrafter"/>
</dbReference>
<dbReference type="InterPro" id="IPR009057">
    <property type="entry name" value="Homeodomain-like_sf"/>
</dbReference>
<dbReference type="CDD" id="cd00167">
    <property type="entry name" value="SANT"/>
    <property type="match status" value="2"/>
</dbReference>
<dbReference type="Pfam" id="PF00249">
    <property type="entry name" value="Myb_DNA-binding"/>
    <property type="match status" value="2"/>
</dbReference>
<dbReference type="Proteomes" id="UP000593562">
    <property type="component" value="Unassembled WGS sequence"/>
</dbReference>
<evidence type="ECO:0000259" key="9">
    <source>
        <dbReference type="PROSITE" id="PS51294"/>
    </source>
</evidence>
<evidence type="ECO:0000256" key="1">
    <source>
        <dbReference type="ARBA" id="ARBA00004123"/>
    </source>
</evidence>
<dbReference type="FunFam" id="1.10.10.60:FF:000060">
    <property type="entry name" value="MYB transcription factor"/>
    <property type="match status" value="1"/>
</dbReference>
<evidence type="ECO:0000256" key="3">
    <source>
        <dbReference type="ARBA" id="ARBA00023015"/>
    </source>
</evidence>
<reference evidence="10 11" key="1">
    <citation type="journal article" date="2020" name="Nat. Commun.">
        <title>Genome of Tripterygium wilfordii and identification of cytochrome P450 involved in triptolide biosynthesis.</title>
        <authorList>
            <person name="Tu L."/>
            <person name="Su P."/>
            <person name="Zhang Z."/>
            <person name="Gao L."/>
            <person name="Wang J."/>
            <person name="Hu T."/>
            <person name="Zhou J."/>
            <person name="Zhang Y."/>
            <person name="Zhao Y."/>
            <person name="Liu Y."/>
            <person name="Song Y."/>
            <person name="Tong Y."/>
            <person name="Lu Y."/>
            <person name="Yang J."/>
            <person name="Xu C."/>
            <person name="Jia M."/>
            <person name="Peters R.J."/>
            <person name="Huang L."/>
            <person name="Gao W."/>
        </authorList>
    </citation>
    <scope>NUCLEOTIDE SEQUENCE [LARGE SCALE GENOMIC DNA]</scope>
    <source>
        <strain evidence="11">cv. XIE 37</strain>
        <tissue evidence="10">Leaf</tissue>
    </source>
</reference>
<evidence type="ECO:0000256" key="7">
    <source>
        <dbReference type="SAM" id="MobiDB-lite"/>
    </source>
</evidence>
<feature type="compositionally biased region" description="Polar residues" evidence="7">
    <location>
        <begin position="148"/>
        <end position="159"/>
    </location>
</feature>
<keyword evidence="4" id="KW-0238">DNA-binding</keyword>
<feature type="domain" description="HTH myb-type" evidence="9">
    <location>
        <begin position="9"/>
        <end position="58"/>
    </location>
</feature>
<dbReference type="SUPFAM" id="SSF46689">
    <property type="entry name" value="Homeodomain-like"/>
    <property type="match status" value="1"/>
</dbReference>
<dbReference type="InParanoid" id="A0A7J7CR35"/>
<dbReference type="AlphaFoldDB" id="A0A7J7CR35"/>
<feature type="region of interest" description="Disordered" evidence="7">
    <location>
        <begin position="191"/>
        <end position="218"/>
    </location>
</feature>
<organism evidence="10 11">
    <name type="scientific">Tripterygium wilfordii</name>
    <name type="common">Thunder God vine</name>
    <dbReference type="NCBI Taxonomy" id="458696"/>
    <lineage>
        <taxon>Eukaryota</taxon>
        <taxon>Viridiplantae</taxon>
        <taxon>Streptophyta</taxon>
        <taxon>Embryophyta</taxon>
        <taxon>Tracheophyta</taxon>
        <taxon>Spermatophyta</taxon>
        <taxon>Magnoliopsida</taxon>
        <taxon>eudicotyledons</taxon>
        <taxon>Gunneridae</taxon>
        <taxon>Pentapetalae</taxon>
        <taxon>rosids</taxon>
        <taxon>fabids</taxon>
        <taxon>Celastrales</taxon>
        <taxon>Celastraceae</taxon>
        <taxon>Tripterygium</taxon>
    </lineage>
</organism>
<keyword evidence="5" id="KW-0804">Transcription</keyword>
<feature type="domain" description="Myb-like" evidence="8">
    <location>
        <begin position="7"/>
        <end position="58"/>
    </location>
</feature>
<dbReference type="FunFam" id="1.10.10.60:FF:000344">
    <property type="entry name" value="Transcription factor MYB44"/>
    <property type="match status" value="1"/>
</dbReference>
<feature type="domain" description="Myb-like" evidence="8">
    <location>
        <begin position="59"/>
        <end position="109"/>
    </location>
</feature>